<dbReference type="PANTHER" id="PTHR40074">
    <property type="entry name" value="O-ACETYLTRANSFERASE WECH"/>
    <property type="match status" value="1"/>
</dbReference>
<feature type="transmembrane region" description="Helical" evidence="7">
    <location>
        <begin position="157"/>
        <end position="176"/>
    </location>
</feature>
<evidence type="ECO:0000256" key="5">
    <source>
        <dbReference type="ARBA" id="ARBA00022989"/>
    </source>
</evidence>
<sequence>MQKKNVNEIFLLRSLACLAIVFLHSITFSQYDSLNLPTKMADGLEALQMLLMFGTPMFVFISEFLISYSYPNRLPSGFFSKRLKLIAAPFFSMALIYALLFALANYQGQTLHAFLVQSARNLFLGDFHGYFILIIFQFYVLHALFQAFRIDRFSAKMVIPIALVINIAYLGIYNFVAPLFIEYYWKRLVPLAFPAWLAYFTVAYYCGRNYEKFKAFCASYKTAGIMLTLVFGVLMLYLNHREIIDDIHSKRIDVLFYTFGVIMTMFHLASRLKRVPKALIVISNYSFAIYWIHIGIQVYVMPHLVKPASVASVFTFIPLAFCISLLGSLGIAYLINRTSIGMYLIGRTGFGASQAGRLNMVRGGSSSRQR</sequence>
<accession>A0ABU9DDN4</accession>
<reference evidence="9 10" key="1">
    <citation type="submission" date="2024-04" db="EMBL/GenBank/DDBJ databases">
        <title>draft genome sequnece of Paenibacillus filicis.</title>
        <authorList>
            <person name="Kim D.-U."/>
        </authorList>
    </citation>
    <scope>NUCLEOTIDE SEQUENCE [LARGE SCALE GENOMIC DNA]</scope>
    <source>
        <strain evidence="9 10">KACC14197</strain>
    </source>
</reference>
<dbReference type="InterPro" id="IPR002656">
    <property type="entry name" value="Acyl_transf_3_dom"/>
</dbReference>
<keyword evidence="5 7" id="KW-1133">Transmembrane helix</keyword>
<comment type="similarity">
    <text evidence="2">Belongs to the acyltransferase 3 family.</text>
</comment>
<evidence type="ECO:0000256" key="6">
    <source>
        <dbReference type="ARBA" id="ARBA00023136"/>
    </source>
</evidence>
<keyword evidence="4 7" id="KW-0812">Transmembrane</keyword>
<comment type="subcellular location">
    <subcellularLocation>
        <location evidence="1">Cell membrane</location>
        <topology evidence="1">Multi-pass membrane protein</topology>
    </subcellularLocation>
</comment>
<feature type="domain" description="Acyltransferase 3" evidence="8">
    <location>
        <begin position="10"/>
        <end position="332"/>
    </location>
</feature>
<dbReference type="RefSeq" id="WP_341414007.1">
    <property type="nucleotide sequence ID" value="NZ_JBBPCC010000001.1"/>
</dbReference>
<keyword evidence="9" id="KW-0808">Transferase</keyword>
<dbReference type="Proteomes" id="UP001469365">
    <property type="component" value="Unassembled WGS sequence"/>
</dbReference>
<feature type="transmembrane region" description="Helical" evidence="7">
    <location>
        <begin position="127"/>
        <end position="145"/>
    </location>
</feature>
<feature type="transmembrane region" description="Helical" evidence="7">
    <location>
        <begin position="279"/>
        <end position="301"/>
    </location>
</feature>
<evidence type="ECO:0000256" key="4">
    <source>
        <dbReference type="ARBA" id="ARBA00022692"/>
    </source>
</evidence>
<feature type="transmembrane region" description="Helical" evidence="7">
    <location>
        <begin position="218"/>
        <end position="238"/>
    </location>
</feature>
<evidence type="ECO:0000313" key="9">
    <source>
        <dbReference type="EMBL" id="MEK8126966.1"/>
    </source>
</evidence>
<evidence type="ECO:0000256" key="2">
    <source>
        <dbReference type="ARBA" id="ARBA00007400"/>
    </source>
</evidence>
<proteinExistence type="inferred from homology"/>
<keyword evidence="9" id="KW-0012">Acyltransferase</keyword>
<evidence type="ECO:0000259" key="8">
    <source>
        <dbReference type="Pfam" id="PF01757"/>
    </source>
</evidence>
<feature type="transmembrane region" description="Helical" evidence="7">
    <location>
        <begin position="313"/>
        <end position="335"/>
    </location>
</feature>
<evidence type="ECO:0000256" key="7">
    <source>
        <dbReference type="SAM" id="Phobius"/>
    </source>
</evidence>
<dbReference type="PANTHER" id="PTHR40074:SF2">
    <property type="entry name" value="O-ACETYLTRANSFERASE WECH"/>
    <property type="match status" value="1"/>
</dbReference>
<comment type="caution">
    <text evidence="9">The sequence shown here is derived from an EMBL/GenBank/DDBJ whole genome shotgun (WGS) entry which is preliminary data.</text>
</comment>
<feature type="transmembrane region" description="Helical" evidence="7">
    <location>
        <begin position="254"/>
        <end position="272"/>
    </location>
</feature>
<protein>
    <submittedName>
        <fullName evidence="9">Acyltransferase family protein</fullName>
    </submittedName>
</protein>
<keyword evidence="10" id="KW-1185">Reference proteome</keyword>
<evidence type="ECO:0000313" key="10">
    <source>
        <dbReference type="Proteomes" id="UP001469365"/>
    </source>
</evidence>
<dbReference type="Pfam" id="PF01757">
    <property type="entry name" value="Acyl_transf_3"/>
    <property type="match status" value="1"/>
</dbReference>
<feature type="transmembrane region" description="Helical" evidence="7">
    <location>
        <begin position="46"/>
        <end position="66"/>
    </location>
</feature>
<name>A0ABU9DDN4_9BACL</name>
<feature type="transmembrane region" description="Helical" evidence="7">
    <location>
        <begin position="9"/>
        <end position="26"/>
    </location>
</feature>
<organism evidence="9 10">
    <name type="scientific">Paenibacillus filicis</name>
    <dbReference type="NCBI Taxonomy" id="669464"/>
    <lineage>
        <taxon>Bacteria</taxon>
        <taxon>Bacillati</taxon>
        <taxon>Bacillota</taxon>
        <taxon>Bacilli</taxon>
        <taxon>Bacillales</taxon>
        <taxon>Paenibacillaceae</taxon>
        <taxon>Paenibacillus</taxon>
    </lineage>
</organism>
<gene>
    <name evidence="9" type="ORF">WMW72_03485</name>
</gene>
<dbReference type="GO" id="GO:0016746">
    <property type="term" value="F:acyltransferase activity"/>
    <property type="evidence" value="ECO:0007669"/>
    <property type="project" value="UniProtKB-KW"/>
</dbReference>
<keyword evidence="6 7" id="KW-0472">Membrane</keyword>
<feature type="transmembrane region" description="Helical" evidence="7">
    <location>
        <begin position="188"/>
        <end position="206"/>
    </location>
</feature>
<dbReference type="EMBL" id="JBBPCC010000001">
    <property type="protein sequence ID" value="MEK8126966.1"/>
    <property type="molecule type" value="Genomic_DNA"/>
</dbReference>
<evidence type="ECO:0000256" key="3">
    <source>
        <dbReference type="ARBA" id="ARBA00022475"/>
    </source>
</evidence>
<evidence type="ECO:0000256" key="1">
    <source>
        <dbReference type="ARBA" id="ARBA00004651"/>
    </source>
</evidence>
<feature type="transmembrane region" description="Helical" evidence="7">
    <location>
        <begin position="86"/>
        <end position="107"/>
    </location>
</feature>
<keyword evidence="3" id="KW-1003">Cell membrane</keyword>